<reference evidence="3" key="1">
    <citation type="journal article" date="2019" name="Int. J. Syst. Evol. Microbiol.">
        <title>The Global Catalogue of Microorganisms (GCM) 10K type strain sequencing project: providing services to taxonomists for standard genome sequencing and annotation.</title>
        <authorList>
            <consortium name="The Broad Institute Genomics Platform"/>
            <consortium name="The Broad Institute Genome Sequencing Center for Infectious Disease"/>
            <person name="Wu L."/>
            <person name="Ma J."/>
        </authorList>
    </citation>
    <scope>NUCLEOTIDE SEQUENCE [LARGE SCALE GENOMIC DNA]</scope>
    <source>
        <strain evidence="3">JCM 17939</strain>
    </source>
</reference>
<evidence type="ECO:0000313" key="3">
    <source>
        <dbReference type="Proteomes" id="UP001501442"/>
    </source>
</evidence>
<keyword evidence="3" id="KW-1185">Reference proteome</keyword>
<evidence type="ECO:0008006" key="4">
    <source>
        <dbReference type="Google" id="ProtNLM"/>
    </source>
</evidence>
<protein>
    <recommendedName>
        <fullName evidence="4">Major facilitator superfamily (MFS) profile domain-containing protein</fullName>
    </recommendedName>
</protein>
<accession>A0ABP8U8A8</accession>
<evidence type="ECO:0000256" key="1">
    <source>
        <dbReference type="SAM" id="Phobius"/>
    </source>
</evidence>
<keyword evidence="1" id="KW-0812">Transmembrane</keyword>
<keyword evidence="1" id="KW-1133">Transmembrane helix</keyword>
<name>A0ABP8U8A8_9ACTN</name>
<dbReference type="Proteomes" id="UP001501442">
    <property type="component" value="Unassembled WGS sequence"/>
</dbReference>
<feature type="transmembrane region" description="Helical" evidence="1">
    <location>
        <begin position="55"/>
        <end position="77"/>
    </location>
</feature>
<organism evidence="2 3">
    <name type="scientific">Actinoallomurus vinaceus</name>
    <dbReference type="NCBI Taxonomy" id="1080074"/>
    <lineage>
        <taxon>Bacteria</taxon>
        <taxon>Bacillati</taxon>
        <taxon>Actinomycetota</taxon>
        <taxon>Actinomycetes</taxon>
        <taxon>Streptosporangiales</taxon>
        <taxon>Thermomonosporaceae</taxon>
        <taxon>Actinoallomurus</taxon>
    </lineage>
</organism>
<evidence type="ECO:0000313" key="2">
    <source>
        <dbReference type="EMBL" id="GAA4626125.1"/>
    </source>
</evidence>
<comment type="caution">
    <text evidence="2">The sequence shown here is derived from an EMBL/GenBank/DDBJ whole genome shotgun (WGS) entry which is preliminary data.</text>
</comment>
<sequence length="81" mass="8110">MLVPIGVAGLLIGRDAIPAPRGAVTAQRSNLLDGTLITPGLAALVYGMVSTNDHGWTGASTLGSVAAAAVLITLFAVQQAR</sequence>
<proteinExistence type="predicted"/>
<gene>
    <name evidence="2" type="ORF">GCM10023196_033080</name>
</gene>
<keyword evidence="1" id="KW-0472">Membrane</keyword>
<dbReference type="EMBL" id="BAABHK010000004">
    <property type="protein sequence ID" value="GAA4626125.1"/>
    <property type="molecule type" value="Genomic_DNA"/>
</dbReference>